<feature type="domain" description="Endonuclease/exonuclease/phosphatase" evidence="1">
    <location>
        <begin position="4"/>
        <end position="292"/>
    </location>
</feature>
<dbReference type="Pfam" id="PF03372">
    <property type="entry name" value="Exo_endo_phos"/>
    <property type="match status" value="1"/>
</dbReference>
<dbReference type="Proteomes" id="UP000322545">
    <property type="component" value="Unassembled WGS sequence"/>
</dbReference>
<dbReference type="InterPro" id="IPR005135">
    <property type="entry name" value="Endo/exonuclease/phosphatase"/>
</dbReference>
<reference evidence="2 3" key="1">
    <citation type="submission" date="2016-11" db="EMBL/GenBank/DDBJ databases">
        <authorList>
            <person name="Varghese N."/>
            <person name="Submissions S."/>
        </authorList>
    </citation>
    <scope>NUCLEOTIDE SEQUENCE [LARGE SCALE GENOMIC DNA]</scope>
    <source>
        <strain evidence="2 3">DSM 28249</strain>
    </source>
</reference>
<evidence type="ECO:0000313" key="3">
    <source>
        <dbReference type="Proteomes" id="UP000322545"/>
    </source>
</evidence>
<gene>
    <name evidence="2" type="ORF">SAMN05443432_101198</name>
</gene>
<dbReference type="InterPro" id="IPR036691">
    <property type="entry name" value="Endo/exonu/phosph_ase_sf"/>
</dbReference>
<name>A0A1M6ZVK7_9RHOB</name>
<dbReference type="EMBL" id="FRCB01000001">
    <property type="protein sequence ID" value="SHL34363.1"/>
    <property type="molecule type" value="Genomic_DNA"/>
</dbReference>
<keyword evidence="2" id="KW-0540">Nuclease</keyword>
<keyword evidence="3" id="KW-1185">Reference proteome</keyword>
<proteinExistence type="predicted"/>
<accession>A0A1M6ZVK7</accession>
<dbReference type="AlphaFoldDB" id="A0A1M6ZVK7"/>
<dbReference type="RefSeq" id="WP_149777802.1">
    <property type="nucleotide sequence ID" value="NZ_FRCB01000001.1"/>
</dbReference>
<protein>
    <submittedName>
        <fullName evidence="2">Endonuclease/Exonuclease/phosphatase family protein</fullName>
    </submittedName>
</protein>
<keyword evidence="2" id="KW-0378">Hydrolase</keyword>
<dbReference type="SUPFAM" id="SSF56219">
    <property type="entry name" value="DNase I-like"/>
    <property type="match status" value="1"/>
</dbReference>
<keyword evidence="2" id="KW-0269">Exonuclease</keyword>
<evidence type="ECO:0000259" key="1">
    <source>
        <dbReference type="Pfam" id="PF03372"/>
    </source>
</evidence>
<organism evidence="2 3">
    <name type="scientific">Roseovarius litoreus</name>
    <dbReference type="NCBI Taxonomy" id="1155722"/>
    <lineage>
        <taxon>Bacteria</taxon>
        <taxon>Pseudomonadati</taxon>
        <taxon>Pseudomonadota</taxon>
        <taxon>Alphaproteobacteria</taxon>
        <taxon>Rhodobacterales</taxon>
        <taxon>Roseobacteraceae</taxon>
        <taxon>Roseovarius</taxon>
    </lineage>
</organism>
<evidence type="ECO:0000313" key="2">
    <source>
        <dbReference type="EMBL" id="SHL34363.1"/>
    </source>
</evidence>
<dbReference type="Gene3D" id="3.60.10.10">
    <property type="entry name" value="Endonuclease/exonuclease/phosphatase"/>
    <property type="match status" value="1"/>
</dbReference>
<dbReference type="GO" id="GO:0004527">
    <property type="term" value="F:exonuclease activity"/>
    <property type="evidence" value="ECO:0007669"/>
    <property type="project" value="UniProtKB-KW"/>
</dbReference>
<keyword evidence="2" id="KW-0255">Endonuclease</keyword>
<dbReference type="GO" id="GO:0004519">
    <property type="term" value="F:endonuclease activity"/>
    <property type="evidence" value="ECO:0007669"/>
    <property type="project" value="UniProtKB-KW"/>
</dbReference>
<sequence>MRIATFNVQSLRLRGDHLSGAHDDDTPERADPSLDHRDRLLTAQVIRDLDADVLALQEVFDSAALDHFHDHYLIPAGMPPYPHRICLPGNDGRGLDIALLSRMTPCDVVSHAALRPADLGLAVPPRLHAETPIFRRDCLRVELAGLTLFLVHFKAPTPDPDAARPVRALEAAALRALIEARFDDPARAMWLILGDLNDPWDAKDPPSTAPVLPPFSVNLMDRLPEDARWSYHDAWSDRYGRPDQILASPALARACPDAMPEILRHGMALEAARNDGPHLPDVGRHRPHASDHAALVIDIGRVASPPGTPY</sequence>